<dbReference type="PANTHER" id="PTHR12243:SF67">
    <property type="entry name" value="COREPRESSOR OF PANGOLIN, ISOFORM A-RELATED"/>
    <property type="match status" value="1"/>
</dbReference>
<gene>
    <name evidence="5" type="primary">Adf1_1</name>
    <name evidence="5" type="ORF">N1851_014289</name>
</gene>
<organism evidence="5 6">
    <name type="scientific">Merluccius polli</name>
    <name type="common">Benguela hake</name>
    <name type="synonym">Merluccius cadenati</name>
    <dbReference type="NCBI Taxonomy" id="89951"/>
    <lineage>
        <taxon>Eukaryota</taxon>
        <taxon>Metazoa</taxon>
        <taxon>Chordata</taxon>
        <taxon>Craniata</taxon>
        <taxon>Vertebrata</taxon>
        <taxon>Euteleostomi</taxon>
        <taxon>Actinopterygii</taxon>
        <taxon>Neopterygii</taxon>
        <taxon>Teleostei</taxon>
        <taxon>Neoteleostei</taxon>
        <taxon>Acanthomorphata</taxon>
        <taxon>Zeiogadaria</taxon>
        <taxon>Gadariae</taxon>
        <taxon>Gadiformes</taxon>
        <taxon>Gadoidei</taxon>
        <taxon>Merlucciidae</taxon>
        <taxon>Merluccius</taxon>
    </lineage>
</organism>
<dbReference type="InterPro" id="IPR039353">
    <property type="entry name" value="TF_Adf1"/>
</dbReference>
<dbReference type="GO" id="GO:0005634">
    <property type="term" value="C:nucleus"/>
    <property type="evidence" value="ECO:0007669"/>
    <property type="project" value="UniProtKB-SubCell"/>
</dbReference>
<comment type="subcellular location">
    <subcellularLocation>
        <location evidence="1">Nucleus</location>
    </subcellularLocation>
</comment>
<keyword evidence="1" id="KW-0539">Nucleus</keyword>
<dbReference type="PROSITE" id="PS51029">
    <property type="entry name" value="MADF"/>
    <property type="match status" value="1"/>
</dbReference>
<sequence length="349" mass="38854">MSTEKLIAAVAGHPVLYDPSLFCFRDRNKKALAWAEVSRVVGWSVDECNKKWKSLRDTYRKNKKKEKERRRSGAGAGGGKPWKYAGIMAFIGPFMDDRESQTNMGEPGPVSESESECEDTEQAASGRAPVVDQEEPGRAPVEQMPPAQAEEQAAGHSRPKKGRGQTRSLDVEERLLTAIEAVSNRRTHMSSEDSDSLFFRSLQEDLKLLSHRTRQDLKFQMYRMVYEAKCREVDPWGEGNGAQLTTLWSWSCGPGGSPDEVVQDTGRFHTGIHIARAVPNDSSVHTPLGGENTKGILNDQPSMGQPEVESPAAAIQVGPRKRPHEVTAQRKGLVCHEDKRLRSQMISTW</sequence>
<dbReference type="AlphaFoldDB" id="A0AA47P0Z8"/>
<feature type="compositionally biased region" description="Low complexity" evidence="2">
    <location>
        <begin position="139"/>
        <end position="154"/>
    </location>
</feature>
<dbReference type="SMART" id="SM00595">
    <property type="entry name" value="MADF"/>
    <property type="match status" value="1"/>
</dbReference>
<dbReference type="GO" id="GO:0006357">
    <property type="term" value="P:regulation of transcription by RNA polymerase II"/>
    <property type="evidence" value="ECO:0007669"/>
    <property type="project" value="TreeGrafter"/>
</dbReference>
<dbReference type="EMBL" id="JAOPHQ010002580">
    <property type="protein sequence ID" value="KAK0146406.1"/>
    <property type="molecule type" value="Genomic_DNA"/>
</dbReference>
<dbReference type="PROSITE" id="PS51031">
    <property type="entry name" value="BESS"/>
    <property type="match status" value="1"/>
</dbReference>
<feature type="domain" description="BESS" evidence="4">
    <location>
        <begin position="192"/>
        <end position="231"/>
    </location>
</feature>
<feature type="region of interest" description="Disordered" evidence="2">
    <location>
        <begin position="97"/>
        <end position="172"/>
    </location>
</feature>
<evidence type="ECO:0000259" key="3">
    <source>
        <dbReference type="PROSITE" id="PS51029"/>
    </source>
</evidence>
<dbReference type="Pfam" id="PF10545">
    <property type="entry name" value="MADF_DNA_bdg"/>
    <property type="match status" value="1"/>
</dbReference>
<dbReference type="Proteomes" id="UP001174136">
    <property type="component" value="Unassembled WGS sequence"/>
</dbReference>
<accession>A0AA47P0Z8</accession>
<dbReference type="GO" id="GO:0003677">
    <property type="term" value="F:DNA binding"/>
    <property type="evidence" value="ECO:0007669"/>
    <property type="project" value="InterPro"/>
</dbReference>
<feature type="region of interest" description="Disordered" evidence="2">
    <location>
        <begin position="59"/>
        <end position="79"/>
    </location>
</feature>
<name>A0AA47P0Z8_MERPO</name>
<evidence type="ECO:0000313" key="6">
    <source>
        <dbReference type="Proteomes" id="UP001174136"/>
    </source>
</evidence>
<dbReference type="GO" id="GO:0005667">
    <property type="term" value="C:transcription regulator complex"/>
    <property type="evidence" value="ECO:0007669"/>
    <property type="project" value="TreeGrafter"/>
</dbReference>
<evidence type="ECO:0000259" key="4">
    <source>
        <dbReference type="PROSITE" id="PS51031"/>
    </source>
</evidence>
<evidence type="ECO:0000313" key="5">
    <source>
        <dbReference type="EMBL" id="KAK0146406.1"/>
    </source>
</evidence>
<reference evidence="5" key="1">
    <citation type="journal article" date="2023" name="Front. Mar. Sci.">
        <title>A new Merluccius polli reference genome to investigate the effects of global change in West African waters.</title>
        <authorList>
            <person name="Mateo J.L."/>
            <person name="Blanco-Fernandez C."/>
            <person name="Garcia-Vazquez E."/>
            <person name="Machado-Schiaffino G."/>
        </authorList>
    </citation>
    <scope>NUCLEOTIDE SEQUENCE</scope>
    <source>
        <strain evidence="5">C29</strain>
        <tissue evidence="5">Fin</tissue>
    </source>
</reference>
<keyword evidence="6" id="KW-1185">Reference proteome</keyword>
<dbReference type="InterPro" id="IPR006578">
    <property type="entry name" value="MADF-dom"/>
</dbReference>
<evidence type="ECO:0000256" key="1">
    <source>
        <dbReference type="PROSITE-ProRule" id="PRU00371"/>
    </source>
</evidence>
<proteinExistence type="predicted"/>
<protein>
    <submittedName>
        <fullName evidence="5">Transcription factor Adf-1</fullName>
    </submittedName>
</protein>
<evidence type="ECO:0000256" key="2">
    <source>
        <dbReference type="SAM" id="MobiDB-lite"/>
    </source>
</evidence>
<feature type="compositionally biased region" description="Basic residues" evidence="2">
    <location>
        <begin position="61"/>
        <end position="72"/>
    </location>
</feature>
<comment type="caution">
    <text evidence="5">The sequence shown here is derived from an EMBL/GenBank/DDBJ whole genome shotgun (WGS) entry which is preliminary data.</text>
</comment>
<dbReference type="PANTHER" id="PTHR12243">
    <property type="entry name" value="MADF DOMAIN TRANSCRIPTION FACTOR"/>
    <property type="match status" value="1"/>
</dbReference>
<dbReference type="InterPro" id="IPR004210">
    <property type="entry name" value="BESS_motif"/>
</dbReference>
<feature type="domain" description="MADF" evidence="3">
    <location>
        <begin position="5"/>
        <end position="96"/>
    </location>
</feature>